<feature type="region of interest" description="Disordered" evidence="5">
    <location>
        <begin position="387"/>
        <end position="413"/>
    </location>
</feature>
<evidence type="ECO:0000256" key="2">
    <source>
        <dbReference type="ARBA" id="ARBA00022473"/>
    </source>
</evidence>
<comment type="caution">
    <text evidence="6">The sequence shown here is derived from an EMBL/GenBank/DDBJ whole genome shotgun (WGS) entry which is preliminary data.</text>
</comment>
<evidence type="ECO:0000256" key="5">
    <source>
        <dbReference type="SAM" id="MobiDB-lite"/>
    </source>
</evidence>
<name>A0A814WH70_9BILA</name>
<dbReference type="Proteomes" id="UP000663860">
    <property type="component" value="Unassembled WGS sequence"/>
</dbReference>
<comment type="subcellular location">
    <subcellularLocation>
        <location evidence="1">Nucleus</location>
    </subcellularLocation>
</comment>
<evidence type="ECO:0000313" key="6">
    <source>
        <dbReference type="EMBL" id="CAF1198475.1"/>
    </source>
</evidence>
<dbReference type="PRINTS" id="PR02064">
    <property type="entry name" value="DONSON"/>
</dbReference>
<dbReference type="EMBL" id="CAJNOE010000404">
    <property type="protein sequence ID" value="CAF1198475.1"/>
    <property type="molecule type" value="Genomic_DNA"/>
</dbReference>
<dbReference type="InterPro" id="IPR024861">
    <property type="entry name" value="Donson"/>
</dbReference>
<feature type="region of interest" description="Disordered" evidence="5">
    <location>
        <begin position="429"/>
        <end position="455"/>
    </location>
</feature>
<evidence type="ECO:0000256" key="4">
    <source>
        <dbReference type="ARBA" id="ARBA00025806"/>
    </source>
</evidence>
<sequence>MDMNGGKPLSPWKVPSRISLKRIRHKINSDLTLQTLSSATNEKNSQKLNGKRQRPMINKFALARSISTPTSDENVTPTITTTTSEKNLHSNNNDEYLLAKLHQIMPPPSFVSTVSTDNHFHSTMKSFSFDDTFNNSPETNKISDESISLFPIDWSLKSSCRFHSLNSSAFLNNFMKLRSTDESLALEYICSNINQDNEKALFRSLTSYWTYPHIAWLDESISLFPIDWSLKSSCRFHSLNSSAFLNNFMKLRSTDESLALEYICSNINQDNEKALFRSLTSYWTYPHIAWLKLFPRSQQQQQQQVNMNLASLDEQSQIAIQDEWKAAFQSLFQAFRTKYSTFFYMCTHTFSILFREDSSSQIVAIISPTTSGLRSALEREGIEFTMADGSSDSLNNSANKTNDDGEEDENGDENDATCVQWLEDIGLSASSSTNTNNDRRGVSSKKKPSNDKTRSTTILIRDLSSVNSLFNFLLNKSQRTCMALTGPLAGIPPTLISPRPFLNSTLKYLNVHFQSNSMVTIDGGPLLPDRLKGLWNLLTDKSQEIQMVCTNVERTSSLNLDGEHGRTIKQISINENRDLRVQFTTI</sequence>
<dbReference type="AlphaFoldDB" id="A0A814WH70"/>
<proteinExistence type="inferred from homology"/>
<evidence type="ECO:0000256" key="3">
    <source>
        <dbReference type="ARBA" id="ARBA00023242"/>
    </source>
</evidence>
<keyword evidence="2" id="KW-0217">Developmental protein</keyword>
<dbReference type="GO" id="GO:0033260">
    <property type="term" value="P:nuclear DNA replication"/>
    <property type="evidence" value="ECO:0007669"/>
    <property type="project" value="TreeGrafter"/>
</dbReference>
<evidence type="ECO:0000313" key="7">
    <source>
        <dbReference type="Proteomes" id="UP000663860"/>
    </source>
</evidence>
<feature type="compositionally biased region" description="Acidic residues" evidence="5">
    <location>
        <begin position="404"/>
        <end position="413"/>
    </location>
</feature>
<accession>A0A814WH70</accession>
<feature type="compositionally biased region" description="Polar residues" evidence="5">
    <location>
        <begin position="388"/>
        <end position="400"/>
    </location>
</feature>
<reference evidence="6" key="1">
    <citation type="submission" date="2021-02" db="EMBL/GenBank/DDBJ databases">
        <authorList>
            <person name="Nowell W R."/>
        </authorList>
    </citation>
    <scope>NUCLEOTIDE SEQUENCE</scope>
</reference>
<organism evidence="6 7">
    <name type="scientific">Adineta steineri</name>
    <dbReference type="NCBI Taxonomy" id="433720"/>
    <lineage>
        <taxon>Eukaryota</taxon>
        <taxon>Metazoa</taxon>
        <taxon>Spiralia</taxon>
        <taxon>Gnathifera</taxon>
        <taxon>Rotifera</taxon>
        <taxon>Eurotatoria</taxon>
        <taxon>Bdelloidea</taxon>
        <taxon>Adinetida</taxon>
        <taxon>Adinetidae</taxon>
        <taxon>Adineta</taxon>
    </lineage>
</organism>
<gene>
    <name evidence="6" type="ORF">IZO911_LOCUS28462</name>
</gene>
<dbReference type="PANTHER" id="PTHR12972">
    <property type="entry name" value="DOWNSTREAM NEIGHBOR OF SON"/>
    <property type="match status" value="1"/>
</dbReference>
<dbReference type="GO" id="GO:0005634">
    <property type="term" value="C:nucleus"/>
    <property type="evidence" value="ECO:0007669"/>
    <property type="project" value="UniProtKB-SubCell"/>
</dbReference>
<evidence type="ECO:0000256" key="1">
    <source>
        <dbReference type="ARBA" id="ARBA00004123"/>
    </source>
</evidence>
<keyword evidence="3" id="KW-0539">Nucleus</keyword>
<comment type="similarity">
    <text evidence="4">Belongs to the DONSON family.</text>
</comment>
<protein>
    <submittedName>
        <fullName evidence="6">Uncharacterized protein</fullName>
    </submittedName>
</protein>
<dbReference type="PANTHER" id="PTHR12972:SF0">
    <property type="entry name" value="PROTEIN DOWNSTREAM NEIGHBOR OF SON"/>
    <property type="match status" value="1"/>
</dbReference>